<accession>A0A265E4P6</accession>
<dbReference type="EMBL" id="NPEZ01000005">
    <property type="protein sequence ID" value="OZT76561.1"/>
    <property type="molecule type" value="Genomic_DNA"/>
</dbReference>
<evidence type="ECO:0000256" key="1">
    <source>
        <dbReference type="ARBA" id="ARBA00022679"/>
    </source>
</evidence>
<dbReference type="Gene3D" id="3.40.50.150">
    <property type="entry name" value="Vaccinia Virus protein VP39"/>
    <property type="match status" value="1"/>
</dbReference>
<keyword evidence="1" id="KW-0808">Transferase</keyword>
<reference evidence="3 4" key="1">
    <citation type="submission" date="2017-07" db="EMBL/GenBank/DDBJ databases">
        <title>Shotgun whole genome sequences of three halophilic bacterial isolates.</title>
        <authorList>
            <person name="Pozzo T."/>
            <person name="Higdon S.M."/>
            <person name="Quillaguaman J."/>
        </authorList>
    </citation>
    <scope>NUCLEOTIDE SEQUENCE [LARGE SCALE GENOMIC DNA]</scope>
    <source>
        <strain evidence="3 4">BU-1</strain>
    </source>
</reference>
<dbReference type="CDD" id="cd02440">
    <property type="entry name" value="AdoMet_MTases"/>
    <property type="match status" value="1"/>
</dbReference>
<dbReference type="RefSeq" id="WP_094906990.1">
    <property type="nucleotide sequence ID" value="NZ_NPEZ01000005.1"/>
</dbReference>
<sequence length="198" mass="21894">MSENVFGEMAKRYDTKERVALADIISGEMKQELEGHSHHTLLDYGSGTGLVGLALSDMFDHMILADASEEMVKVAEAKIADGGLEHVRAVHLNLTRNDTDIKADVIIVSLVLLHIPDVRPLLESLYKALNPGGSLIIVDFDKNHAIDHPKVHNGFAHEEMRGLMMEAGFQVPAIRTFHHGERIFMNTDASLFLATGMR</sequence>
<comment type="caution">
    <text evidence="3">The sequence shown here is derived from an EMBL/GenBank/DDBJ whole genome shotgun (WGS) entry which is preliminary data.</text>
</comment>
<dbReference type="Pfam" id="PF13847">
    <property type="entry name" value="Methyltransf_31"/>
    <property type="match status" value="1"/>
</dbReference>
<proteinExistence type="predicted"/>
<dbReference type="InterPro" id="IPR029063">
    <property type="entry name" value="SAM-dependent_MTases_sf"/>
</dbReference>
<dbReference type="PANTHER" id="PTHR43861:SF3">
    <property type="entry name" value="PUTATIVE (AFU_ORTHOLOGUE AFUA_2G14390)-RELATED"/>
    <property type="match status" value="1"/>
</dbReference>
<dbReference type="Proteomes" id="UP000216682">
    <property type="component" value="Unassembled WGS sequence"/>
</dbReference>
<dbReference type="AlphaFoldDB" id="A0A265E4P6"/>
<name>A0A265E4P6_9STAP</name>
<organism evidence="3 4">
    <name type="scientific">Salinicoccus roseus</name>
    <dbReference type="NCBI Taxonomy" id="45670"/>
    <lineage>
        <taxon>Bacteria</taxon>
        <taxon>Bacillati</taxon>
        <taxon>Bacillota</taxon>
        <taxon>Bacilli</taxon>
        <taxon>Bacillales</taxon>
        <taxon>Staphylococcaceae</taxon>
        <taxon>Salinicoccus</taxon>
    </lineage>
</organism>
<evidence type="ECO:0000313" key="4">
    <source>
        <dbReference type="Proteomes" id="UP000216682"/>
    </source>
</evidence>
<dbReference type="InterPro" id="IPR025714">
    <property type="entry name" value="Methyltranfer_dom"/>
</dbReference>
<evidence type="ECO:0000259" key="2">
    <source>
        <dbReference type="Pfam" id="PF13847"/>
    </source>
</evidence>
<feature type="domain" description="Methyltransferase" evidence="2">
    <location>
        <begin position="36"/>
        <end position="146"/>
    </location>
</feature>
<dbReference type="PANTHER" id="PTHR43861">
    <property type="entry name" value="TRANS-ACONITATE 2-METHYLTRANSFERASE-RELATED"/>
    <property type="match status" value="1"/>
</dbReference>
<dbReference type="SUPFAM" id="SSF53335">
    <property type="entry name" value="S-adenosyl-L-methionine-dependent methyltransferases"/>
    <property type="match status" value="1"/>
</dbReference>
<protein>
    <recommendedName>
        <fullName evidence="2">Methyltransferase domain-containing protein</fullName>
    </recommendedName>
</protein>
<gene>
    <name evidence="3" type="ORF">CFN03_10465</name>
</gene>
<dbReference type="GO" id="GO:0016740">
    <property type="term" value="F:transferase activity"/>
    <property type="evidence" value="ECO:0007669"/>
    <property type="project" value="UniProtKB-KW"/>
</dbReference>
<evidence type="ECO:0000313" key="3">
    <source>
        <dbReference type="EMBL" id="OZT76561.1"/>
    </source>
</evidence>